<comment type="caution">
    <text evidence="5">Lacks conserved residue(s) required for the propagation of feature annotation.</text>
</comment>
<dbReference type="Proteomes" id="UP001152519">
    <property type="component" value="Unassembled WGS sequence"/>
</dbReference>
<keyword evidence="5" id="KW-1278">Translocase</keyword>
<dbReference type="GO" id="GO:0003954">
    <property type="term" value="F:NADH dehydrogenase activity"/>
    <property type="evidence" value="ECO:0007669"/>
    <property type="project" value="TreeGrafter"/>
</dbReference>
<dbReference type="AlphaFoldDB" id="A0A9W4GNJ6"/>
<dbReference type="PANTHER" id="PTHR11432">
    <property type="entry name" value="NADH DEHYDROGENASE SUBUNIT 1"/>
    <property type="match status" value="1"/>
</dbReference>
<comment type="subunit">
    <text evidence="5">NDH-1 is composed of 14 different subunits. Subunits NuoA, H, J, K, L, M, N constitute the membrane sector of the complex.</text>
</comment>
<dbReference type="Pfam" id="PF00146">
    <property type="entry name" value="NADHdh"/>
    <property type="match status" value="1"/>
</dbReference>
<dbReference type="NCBIfam" id="NF004741">
    <property type="entry name" value="PRK06076.1-2"/>
    <property type="match status" value="1"/>
</dbReference>
<dbReference type="GO" id="GO:0005886">
    <property type="term" value="C:plasma membrane"/>
    <property type="evidence" value="ECO:0007669"/>
    <property type="project" value="UniProtKB-SubCell"/>
</dbReference>
<dbReference type="GO" id="GO:0009060">
    <property type="term" value="P:aerobic respiration"/>
    <property type="evidence" value="ECO:0007669"/>
    <property type="project" value="TreeGrafter"/>
</dbReference>
<comment type="catalytic activity">
    <reaction evidence="5">
        <text>a quinone + NADH + 5 H(+)(in) = a quinol + NAD(+) + 4 H(+)(out)</text>
        <dbReference type="Rhea" id="RHEA:57888"/>
        <dbReference type="ChEBI" id="CHEBI:15378"/>
        <dbReference type="ChEBI" id="CHEBI:24646"/>
        <dbReference type="ChEBI" id="CHEBI:57540"/>
        <dbReference type="ChEBI" id="CHEBI:57945"/>
        <dbReference type="ChEBI" id="CHEBI:132124"/>
    </reaction>
</comment>
<keyword evidence="8" id="KW-1185">Reference proteome</keyword>
<dbReference type="EC" id="7.1.1.-" evidence="5"/>
<comment type="function">
    <text evidence="5">NDH-1 shuttles electrons from NADH, via FMN and iron-sulfur (Fe-S) centers, to quinones in the respiratory chain. The immediate electron acceptor for the enzyme in this species is believed to be ubiquinone. Couples the redox reaction to proton translocation (for every two electrons transferred, four hydrogen ions are translocated across the cytoplasmic membrane), and thus conserves the redox energy in a proton gradient. This subunit may bind ubiquinone.</text>
</comment>
<evidence type="ECO:0000256" key="6">
    <source>
        <dbReference type="RuleBase" id="RU000471"/>
    </source>
</evidence>
<dbReference type="GO" id="GO:0048038">
    <property type="term" value="F:quinone binding"/>
    <property type="evidence" value="ECO:0007669"/>
    <property type="project" value="UniProtKB-KW"/>
</dbReference>
<evidence type="ECO:0000256" key="3">
    <source>
        <dbReference type="ARBA" id="ARBA00022989"/>
    </source>
</evidence>
<keyword evidence="3 5" id="KW-1133">Transmembrane helix</keyword>
<dbReference type="GO" id="GO:0016655">
    <property type="term" value="F:oxidoreductase activity, acting on NAD(P)H, quinone or similar compound as acceptor"/>
    <property type="evidence" value="ECO:0007669"/>
    <property type="project" value="UniProtKB-UniRule"/>
</dbReference>
<dbReference type="HAMAP" id="MF_01350">
    <property type="entry name" value="NDH1_NuoH"/>
    <property type="match status" value="1"/>
</dbReference>
<keyword evidence="5 6" id="KW-0520">NAD</keyword>
<feature type="transmembrane region" description="Helical" evidence="5">
    <location>
        <begin position="153"/>
        <end position="174"/>
    </location>
</feature>
<feature type="transmembrane region" description="Helical" evidence="5">
    <location>
        <begin position="7"/>
        <end position="26"/>
    </location>
</feature>
<keyword evidence="2 5" id="KW-0812">Transmembrane</keyword>
<evidence type="ECO:0000256" key="1">
    <source>
        <dbReference type="ARBA" id="ARBA00004141"/>
    </source>
</evidence>
<comment type="similarity">
    <text evidence="5 6">Belongs to the complex I subunit 1 family.</text>
</comment>
<sequence>MNDTLDVVLRLVAVLVVFLVLPLLVGQTEHKVMAHMQGRLGPMYAGGFHGWAQLVADGVKFAQKEDIVPADADRRVFQLAPAVALLPYLLVLIVIPVGPDGFVGQTVDAGLIFVLAVMGVGVLGSLMAGWASANKFSLLGGLRTAAQLMAYELPMLLTAASVAMAAGTLSLPGIVDGYHWWWTPWQLVGGVVFFTAGLAELQRPPFDMPVADSEIIFGAYTEYTGLRFALFLLAEYAGIVVLCALTTVLFLGGWHGPWSGSAGWVWTLVKTALLAFVVIWLRVSYPRLREDQLQKLAWTVLIPLSLAQIALTGVVKVVIS</sequence>
<gene>
    <name evidence="5 7" type="primary">nuoH</name>
    <name evidence="7" type="ORF">SCOCK_120044</name>
</gene>
<feature type="transmembrane region" description="Helical" evidence="5">
    <location>
        <begin position="79"/>
        <end position="98"/>
    </location>
</feature>
<name>A0A9W4GNJ6_9ACTN</name>
<dbReference type="EMBL" id="CAJSLV010000024">
    <property type="protein sequence ID" value="CAG6391408.1"/>
    <property type="molecule type" value="Genomic_DNA"/>
</dbReference>
<evidence type="ECO:0000256" key="5">
    <source>
        <dbReference type="HAMAP-Rule" id="MF_01350"/>
    </source>
</evidence>
<keyword evidence="5" id="KW-0874">Quinone</keyword>
<keyword evidence="5" id="KW-1003">Cell membrane</keyword>
<evidence type="ECO:0000313" key="8">
    <source>
        <dbReference type="Proteomes" id="UP001152519"/>
    </source>
</evidence>
<comment type="subcellular location">
    <subcellularLocation>
        <location evidence="5 6">Cell membrane</location>
        <topology evidence="5 6">Multi-pass membrane protein</topology>
    </subcellularLocation>
    <subcellularLocation>
        <location evidence="1">Membrane</location>
        <topology evidence="1">Multi-pass membrane protein</topology>
    </subcellularLocation>
</comment>
<protein>
    <recommendedName>
        <fullName evidence="5">NADH-quinone oxidoreductase subunit H</fullName>
        <ecNumber evidence="5">7.1.1.-</ecNumber>
    </recommendedName>
    <alternativeName>
        <fullName evidence="5">NADH dehydrogenase I subunit H</fullName>
    </alternativeName>
    <alternativeName>
        <fullName evidence="5">NDH-1 subunit H</fullName>
    </alternativeName>
</protein>
<keyword evidence="4 5" id="KW-0472">Membrane</keyword>
<dbReference type="InterPro" id="IPR001694">
    <property type="entry name" value="NADH_UbQ_OxRdtase_su1/FPO"/>
</dbReference>
<proteinExistence type="inferred from homology"/>
<evidence type="ECO:0000256" key="2">
    <source>
        <dbReference type="ARBA" id="ARBA00022692"/>
    </source>
</evidence>
<keyword evidence="5" id="KW-0830">Ubiquinone</keyword>
<evidence type="ECO:0000256" key="4">
    <source>
        <dbReference type="ARBA" id="ARBA00023136"/>
    </source>
</evidence>
<organism evidence="7 8">
    <name type="scientific">Actinacidiphila cocklensis</name>
    <dbReference type="NCBI Taxonomy" id="887465"/>
    <lineage>
        <taxon>Bacteria</taxon>
        <taxon>Bacillati</taxon>
        <taxon>Actinomycetota</taxon>
        <taxon>Actinomycetes</taxon>
        <taxon>Kitasatosporales</taxon>
        <taxon>Streptomycetaceae</taxon>
        <taxon>Actinacidiphila</taxon>
    </lineage>
</organism>
<dbReference type="PANTHER" id="PTHR11432:SF3">
    <property type="entry name" value="NADH-UBIQUINONE OXIDOREDUCTASE CHAIN 1"/>
    <property type="match status" value="1"/>
</dbReference>
<evidence type="ECO:0000313" key="7">
    <source>
        <dbReference type="EMBL" id="CAG6391408.1"/>
    </source>
</evidence>
<accession>A0A9W4GNJ6</accession>
<feature type="transmembrane region" description="Helical" evidence="5">
    <location>
        <begin position="296"/>
        <end position="319"/>
    </location>
</feature>
<feature type="transmembrane region" description="Helical" evidence="5">
    <location>
        <begin position="110"/>
        <end position="132"/>
    </location>
</feature>
<feature type="transmembrane region" description="Helical" evidence="5">
    <location>
        <begin position="228"/>
        <end position="251"/>
    </location>
</feature>
<feature type="transmembrane region" description="Helical" evidence="5">
    <location>
        <begin position="263"/>
        <end position="284"/>
    </location>
</feature>
<dbReference type="RefSeq" id="WP_251485056.1">
    <property type="nucleotide sequence ID" value="NZ_CAJSLV010000024.1"/>
</dbReference>
<comment type="caution">
    <text evidence="7">The sequence shown here is derived from an EMBL/GenBank/DDBJ whole genome shotgun (WGS) entry which is preliminary data.</text>
</comment>
<reference evidence="7" key="1">
    <citation type="submission" date="2021-05" db="EMBL/GenBank/DDBJ databases">
        <authorList>
            <person name="Arsene-Ploetze F."/>
        </authorList>
    </citation>
    <scope>NUCLEOTIDE SEQUENCE</scope>
    <source>
        <strain evidence="7">DSM 42138</strain>
    </source>
</reference>